<keyword evidence="9" id="KW-1185">Reference proteome</keyword>
<dbReference type="Proteomes" id="UP000440224">
    <property type="component" value="Unassembled WGS sequence"/>
</dbReference>
<dbReference type="RefSeq" id="WP_153822877.1">
    <property type="nucleotide sequence ID" value="NZ_WJIE01000010.1"/>
</dbReference>
<dbReference type="EMBL" id="WJIE01000010">
    <property type="protein sequence ID" value="MRG96068.1"/>
    <property type="molecule type" value="Genomic_DNA"/>
</dbReference>
<protein>
    <submittedName>
        <fullName evidence="8">Mechanosensitive ion channel</fullName>
    </submittedName>
</protein>
<dbReference type="PANTHER" id="PTHR30566">
    <property type="entry name" value="YNAI-RELATED MECHANOSENSITIVE ION CHANNEL"/>
    <property type="match status" value="1"/>
</dbReference>
<dbReference type="InterPro" id="IPR010920">
    <property type="entry name" value="LSM_dom_sf"/>
</dbReference>
<dbReference type="Pfam" id="PF00924">
    <property type="entry name" value="MS_channel_2nd"/>
    <property type="match status" value="1"/>
</dbReference>
<gene>
    <name evidence="8" type="ORF">GF068_29725</name>
</gene>
<feature type="compositionally biased region" description="Basic and acidic residues" evidence="5">
    <location>
        <begin position="366"/>
        <end position="379"/>
    </location>
</feature>
<comment type="caution">
    <text evidence="8">The sequence shown here is derived from an EMBL/GenBank/DDBJ whole genome shotgun (WGS) entry which is preliminary data.</text>
</comment>
<keyword evidence="4 6" id="KW-0472">Membrane</keyword>
<dbReference type="GO" id="GO:0008381">
    <property type="term" value="F:mechanosensitive monoatomic ion channel activity"/>
    <property type="evidence" value="ECO:0007669"/>
    <property type="project" value="UniProtKB-ARBA"/>
</dbReference>
<reference evidence="8 9" key="1">
    <citation type="submission" date="2019-10" db="EMBL/GenBank/DDBJ databases">
        <title>A soil myxobacterium in the family Polyangiaceae.</title>
        <authorList>
            <person name="Li Y."/>
            <person name="Wang J."/>
        </authorList>
    </citation>
    <scope>NUCLEOTIDE SEQUENCE [LARGE SCALE GENOMIC DNA]</scope>
    <source>
        <strain evidence="8 9">DSM 14734</strain>
    </source>
</reference>
<feature type="transmembrane region" description="Helical" evidence="6">
    <location>
        <begin position="25"/>
        <end position="47"/>
    </location>
</feature>
<organism evidence="8 9">
    <name type="scientific">Polyangium spumosum</name>
    <dbReference type="NCBI Taxonomy" id="889282"/>
    <lineage>
        <taxon>Bacteria</taxon>
        <taxon>Pseudomonadati</taxon>
        <taxon>Myxococcota</taxon>
        <taxon>Polyangia</taxon>
        <taxon>Polyangiales</taxon>
        <taxon>Polyangiaceae</taxon>
        <taxon>Polyangium</taxon>
    </lineage>
</organism>
<evidence type="ECO:0000256" key="1">
    <source>
        <dbReference type="ARBA" id="ARBA00004370"/>
    </source>
</evidence>
<feature type="compositionally biased region" description="Pro residues" evidence="5">
    <location>
        <begin position="381"/>
        <end position="392"/>
    </location>
</feature>
<evidence type="ECO:0000256" key="4">
    <source>
        <dbReference type="ARBA" id="ARBA00023136"/>
    </source>
</evidence>
<feature type="transmembrane region" description="Helical" evidence="6">
    <location>
        <begin position="149"/>
        <end position="166"/>
    </location>
</feature>
<evidence type="ECO:0000256" key="2">
    <source>
        <dbReference type="ARBA" id="ARBA00022692"/>
    </source>
</evidence>
<dbReference type="SUPFAM" id="SSF50182">
    <property type="entry name" value="Sm-like ribonucleoproteins"/>
    <property type="match status" value="1"/>
</dbReference>
<evidence type="ECO:0000259" key="7">
    <source>
        <dbReference type="Pfam" id="PF00924"/>
    </source>
</evidence>
<feature type="transmembrane region" description="Helical" evidence="6">
    <location>
        <begin position="172"/>
        <end position="191"/>
    </location>
</feature>
<name>A0A6N7PVJ1_9BACT</name>
<dbReference type="Gene3D" id="2.30.30.60">
    <property type="match status" value="1"/>
</dbReference>
<dbReference type="GO" id="GO:0016020">
    <property type="term" value="C:membrane"/>
    <property type="evidence" value="ECO:0007669"/>
    <property type="project" value="UniProtKB-SubCell"/>
</dbReference>
<evidence type="ECO:0000256" key="5">
    <source>
        <dbReference type="SAM" id="MobiDB-lite"/>
    </source>
</evidence>
<proteinExistence type="predicted"/>
<evidence type="ECO:0000256" key="6">
    <source>
        <dbReference type="SAM" id="Phobius"/>
    </source>
</evidence>
<evidence type="ECO:0000313" key="8">
    <source>
        <dbReference type="EMBL" id="MRG96068.1"/>
    </source>
</evidence>
<evidence type="ECO:0000313" key="9">
    <source>
        <dbReference type="Proteomes" id="UP000440224"/>
    </source>
</evidence>
<dbReference type="Gene3D" id="1.10.287.1260">
    <property type="match status" value="1"/>
</dbReference>
<keyword evidence="3 6" id="KW-1133">Transmembrane helix</keyword>
<accession>A0A6N7PVJ1</accession>
<evidence type="ECO:0000256" key="3">
    <source>
        <dbReference type="ARBA" id="ARBA00022989"/>
    </source>
</evidence>
<sequence>MQEFGARLLQTLRGDSYFGLAIGEWVLLLVAPGLGFVVSSILLRLLARIAKTTEADWDNLLVERIRAPARLVGAVLFERGALAALDLGAQTEEGIARVLSSLLVIGAAWSAERALYVGTSVMAERYEAQAGDPAAARAARTRLLMLRRVLSVLLMLVAASLVLLQFEIVRQVGVSLLASAGIAGVMLGFAAQKSIATLLAGLQISIAQPVRIGDVVIIEGEWGTIEEITLTFVVVRIWDQRRLVLPIGQLLEKPFQNWTRGSPELMGTIFFHADYTVPIEVLREEVKRVCEEDPDWDGRVAGLLVTDAQATTLQLRALVSAANADKLWDLRCRVRERLVKRLQELEGGRYLPRMRIEGDFGEAAARLEKAGERGTRGEPKSLPPPPLTAPNT</sequence>
<dbReference type="OrthoDB" id="9792218at2"/>
<dbReference type="AlphaFoldDB" id="A0A6N7PVJ1"/>
<feature type="region of interest" description="Disordered" evidence="5">
    <location>
        <begin position="366"/>
        <end position="392"/>
    </location>
</feature>
<comment type="subcellular location">
    <subcellularLocation>
        <location evidence="1">Membrane</location>
    </subcellularLocation>
</comment>
<feature type="domain" description="Mechanosensitive ion channel MscS" evidence="7">
    <location>
        <begin position="194"/>
        <end position="260"/>
    </location>
</feature>
<dbReference type="InterPro" id="IPR006685">
    <property type="entry name" value="MscS_channel_2nd"/>
</dbReference>
<dbReference type="InterPro" id="IPR023408">
    <property type="entry name" value="MscS_beta-dom_sf"/>
</dbReference>
<dbReference type="PANTHER" id="PTHR30566:SF25">
    <property type="entry name" value="INNER MEMBRANE PROTEIN"/>
    <property type="match status" value="1"/>
</dbReference>
<keyword evidence="2 6" id="KW-0812">Transmembrane</keyword>